<keyword evidence="2 3" id="KW-0040">ANK repeat</keyword>
<dbReference type="PROSITE" id="PS50297">
    <property type="entry name" value="ANK_REP_REGION"/>
    <property type="match status" value="11"/>
</dbReference>
<proteinExistence type="predicted"/>
<dbReference type="InterPro" id="IPR051165">
    <property type="entry name" value="Multifunctional_ANK_Repeat"/>
</dbReference>
<feature type="repeat" description="ANK" evidence="3">
    <location>
        <begin position="76"/>
        <end position="105"/>
    </location>
</feature>
<feature type="repeat" description="ANK" evidence="3">
    <location>
        <begin position="301"/>
        <end position="333"/>
    </location>
</feature>
<dbReference type="PRINTS" id="PR01415">
    <property type="entry name" value="ANKYRIN"/>
</dbReference>
<name>A0A8C1KAS8_CYPCA</name>
<organism evidence="4 5">
    <name type="scientific">Cyprinus carpio</name>
    <name type="common">Common carp</name>
    <dbReference type="NCBI Taxonomy" id="7962"/>
    <lineage>
        <taxon>Eukaryota</taxon>
        <taxon>Metazoa</taxon>
        <taxon>Chordata</taxon>
        <taxon>Craniata</taxon>
        <taxon>Vertebrata</taxon>
        <taxon>Euteleostomi</taxon>
        <taxon>Actinopterygii</taxon>
        <taxon>Neopterygii</taxon>
        <taxon>Teleostei</taxon>
        <taxon>Ostariophysi</taxon>
        <taxon>Cypriniformes</taxon>
        <taxon>Cyprinidae</taxon>
        <taxon>Cyprininae</taxon>
        <taxon>Cyprinus</taxon>
    </lineage>
</organism>
<evidence type="ECO:0000256" key="1">
    <source>
        <dbReference type="ARBA" id="ARBA00022737"/>
    </source>
</evidence>
<dbReference type="SMART" id="SM00248">
    <property type="entry name" value="ANK"/>
    <property type="match status" value="19"/>
</dbReference>
<feature type="repeat" description="ANK" evidence="3">
    <location>
        <begin position="740"/>
        <end position="772"/>
    </location>
</feature>
<keyword evidence="1" id="KW-0677">Repeat</keyword>
<dbReference type="AlphaFoldDB" id="A0A8C1KAS8"/>
<evidence type="ECO:0000313" key="5">
    <source>
        <dbReference type="Proteomes" id="UP000694427"/>
    </source>
</evidence>
<feature type="repeat" description="ANK" evidence="3">
    <location>
        <begin position="569"/>
        <end position="591"/>
    </location>
</feature>
<dbReference type="PANTHER" id="PTHR24123">
    <property type="entry name" value="ANKYRIN REPEAT-CONTAINING"/>
    <property type="match status" value="1"/>
</dbReference>
<dbReference type="InterPro" id="IPR036770">
    <property type="entry name" value="Ankyrin_rpt-contain_sf"/>
</dbReference>
<evidence type="ECO:0000256" key="3">
    <source>
        <dbReference type="PROSITE-ProRule" id="PRU00023"/>
    </source>
</evidence>
<feature type="repeat" description="ANK" evidence="3">
    <location>
        <begin position="139"/>
        <end position="171"/>
    </location>
</feature>
<accession>A0A8C1KAS8</accession>
<dbReference type="Gene3D" id="1.25.40.20">
    <property type="entry name" value="Ankyrin repeat-containing domain"/>
    <property type="match status" value="4"/>
</dbReference>
<feature type="repeat" description="ANK" evidence="3">
    <location>
        <begin position="637"/>
        <end position="669"/>
    </location>
</feature>
<dbReference type="SUPFAM" id="SSF48403">
    <property type="entry name" value="Ankyrin repeat"/>
    <property type="match status" value="2"/>
</dbReference>
<dbReference type="Ensembl" id="ENSCCRT00010048891.1">
    <property type="protein sequence ID" value="ENSCCRP00010044589.1"/>
    <property type="gene ID" value="ENSCCRG00010017626.1"/>
</dbReference>
<feature type="repeat" description="ANK" evidence="3">
    <location>
        <begin position="532"/>
        <end position="564"/>
    </location>
</feature>
<dbReference type="InterPro" id="IPR002110">
    <property type="entry name" value="Ankyrin_rpt"/>
</dbReference>
<dbReference type="PANTHER" id="PTHR24123:SF33">
    <property type="entry name" value="PROTEIN HOS4"/>
    <property type="match status" value="1"/>
</dbReference>
<dbReference type="PROSITE" id="PS50088">
    <property type="entry name" value="ANK_REPEAT"/>
    <property type="match status" value="12"/>
</dbReference>
<feature type="repeat" description="ANK" evidence="3">
    <location>
        <begin position="106"/>
        <end position="138"/>
    </location>
</feature>
<feature type="repeat" description="ANK" evidence="3">
    <location>
        <begin position="172"/>
        <end position="204"/>
    </location>
</feature>
<dbReference type="Pfam" id="PF00023">
    <property type="entry name" value="Ank"/>
    <property type="match status" value="2"/>
</dbReference>
<feature type="repeat" description="ANK" evidence="3">
    <location>
        <begin position="248"/>
        <end position="272"/>
    </location>
</feature>
<protein>
    <submittedName>
        <fullName evidence="4">Ankyrin repeat domain 52a</fullName>
    </submittedName>
</protein>
<sequence length="856" mass="92380">HPPFFPLLQPPLVQAIFNRNVDEVKLFLHKKDEVNALDQERRTPLHAAAWLGDVHIMELLISAGANVNAKDHVWLTPLHRAAASRNERAVGLLLRKGADVTARDKFWQTPLHIAAANRATRCVEALLPHVSSLNMADRTGRAPLHHAAQSGFQEMVKLLLNRGANLSASDKKDRQSIHWAAYLGHLEVVKLLVSQGSDKSCKDKRGYTPLHAAAASGHVDVVKYLLRNGAEQTPSHIIRCICFIQGIHGMFPLHLAVLYGSSDCCRKLLSSGTHNFSLYSDQLQQGPNENGFAECLNLCLSTRTPLHYAAANGRYQCVVVLVGAGAEVNERDRSGCIPLHYSAASTAFCRCVEHLLDNGAAPSLCNTKGYSAVHYAAAHGNKQNLELVRLIFTLMLSTVIFFFLHFRTIKHLIHASYFVLDSVAFGDVLQHASRQGEQRVCQPTALGGKYKMSRQKSAALILKEMTFPLSFCCQVESGHWECVTVLIESGAYVDACDPVGRSVLYVASQKGHARCVELLLCQSASFLSRDFQGRTAVHLAASCGHADILSNLLSAADHSHPHDPITDRHGYTPAHWAAYHGHEDCLDVLLELKPCSIQEGNPFTPLHCALINGHSGSAELLLESSVCNSLVNIRDAKGRTPLHAAAVAEDVAGLQLVLRHGADINAVDHSGRSALMVAADNGQSGAVALLLHRAKADLSLLDVNKNTALHLACSKAHEMCAMLILKEIHNPILINATNSMLQMPLHIAARNGLATVVQALLNRGATVLAVDEEGHTPALACASNKAVADCLALILSTMKPSSSTPSSSSPSSPSLNLLKHCGITAACPPLPNGGLRHGYGKDRHGATIGLDGYLTE</sequence>
<reference evidence="4" key="1">
    <citation type="submission" date="2025-08" db="UniProtKB">
        <authorList>
            <consortium name="Ensembl"/>
        </authorList>
    </citation>
    <scope>IDENTIFICATION</scope>
</reference>
<reference evidence="4" key="2">
    <citation type="submission" date="2025-09" db="UniProtKB">
        <authorList>
            <consortium name="Ensembl"/>
        </authorList>
    </citation>
    <scope>IDENTIFICATION</scope>
</reference>
<feature type="repeat" description="ANK" evidence="3">
    <location>
        <begin position="205"/>
        <end position="231"/>
    </location>
</feature>
<dbReference type="Proteomes" id="UP000694427">
    <property type="component" value="Unplaced"/>
</dbReference>
<evidence type="ECO:0000256" key="2">
    <source>
        <dbReference type="ARBA" id="ARBA00023043"/>
    </source>
</evidence>
<dbReference type="Pfam" id="PF12796">
    <property type="entry name" value="Ank_2"/>
    <property type="match status" value="6"/>
</dbReference>
<keyword evidence="5" id="KW-1185">Reference proteome</keyword>
<evidence type="ECO:0000313" key="4">
    <source>
        <dbReference type="Ensembl" id="ENSCCRP00010044589.1"/>
    </source>
</evidence>
<feature type="repeat" description="ANK" evidence="3">
    <location>
        <begin position="40"/>
        <end position="72"/>
    </location>
</feature>